<feature type="signal peptide" evidence="2">
    <location>
        <begin position="1"/>
        <end position="17"/>
    </location>
</feature>
<feature type="transmembrane region" description="Helical" evidence="1">
    <location>
        <begin position="90"/>
        <end position="109"/>
    </location>
</feature>
<feature type="chain" id="PRO_5011742823" evidence="2">
    <location>
        <begin position="18"/>
        <end position="183"/>
    </location>
</feature>
<dbReference type="OrthoDB" id="8234538at2"/>
<evidence type="ECO:0000313" key="3">
    <source>
        <dbReference type="EMBL" id="SEE51124.1"/>
    </source>
</evidence>
<gene>
    <name evidence="3" type="ORF">SAMN05444164_8404</name>
</gene>
<dbReference type="RefSeq" id="WP_092125460.1">
    <property type="nucleotide sequence ID" value="NZ_FNTH01000001.1"/>
</dbReference>
<keyword evidence="1" id="KW-1133">Transmembrane helix</keyword>
<keyword evidence="1" id="KW-0812">Transmembrane</keyword>
<dbReference type="AlphaFoldDB" id="A0A1H5JF96"/>
<keyword evidence="1" id="KW-0472">Membrane</keyword>
<evidence type="ECO:0000256" key="2">
    <source>
        <dbReference type="SAM" id="SignalP"/>
    </source>
</evidence>
<proteinExistence type="predicted"/>
<dbReference type="EMBL" id="FNTH01000001">
    <property type="protein sequence ID" value="SEE51124.1"/>
    <property type="molecule type" value="Genomic_DNA"/>
</dbReference>
<dbReference type="Proteomes" id="UP000198992">
    <property type="component" value="Unassembled WGS sequence"/>
</dbReference>
<accession>A0A1H5JF96</accession>
<name>A0A1H5JF96_9BRAD</name>
<evidence type="ECO:0000256" key="1">
    <source>
        <dbReference type="SAM" id="Phobius"/>
    </source>
</evidence>
<feature type="transmembrane region" description="Helical" evidence="1">
    <location>
        <begin position="65"/>
        <end position="83"/>
    </location>
</feature>
<reference evidence="3 4" key="1">
    <citation type="submission" date="2016-10" db="EMBL/GenBank/DDBJ databases">
        <authorList>
            <person name="de Groot N.N."/>
        </authorList>
    </citation>
    <scope>NUCLEOTIDE SEQUENCE [LARGE SCALE GENOMIC DNA]</scope>
    <source>
        <strain evidence="3 4">MT12</strain>
    </source>
</reference>
<organism evidence="3 4">
    <name type="scientific">Bradyrhizobium erythrophlei</name>
    <dbReference type="NCBI Taxonomy" id="1437360"/>
    <lineage>
        <taxon>Bacteria</taxon>
        <taxon>Pseudomonadati</taxon>
        <taxon>Pseudomonadota</taxon>
        <taxon>Alphaproteobacteria</taxon>
        <taxon>Hyphomicrobiales</taxon>
        <taxon>Nitrobacteraceae</taxon>
        <taxon>Bradyrhizobium</taxon>
    </lineage>
</organism>
<feature type="transmembrane region" description="Helical" evidence="1">
    <location>
        <begin position="129"/>
        <end position="153"/>
    </location>
</feature>
<sequence length="183" mass="19893">MNRLFKLQFLGPCVLFAATLCAELAAQALQYSPSSELLWFINLKIFGIFQRSHALLSGYVAIDGFQLFGVALPLFLLACLGLAAKARPAFTIATHLSAGYAGFLVYSWQAGVPTTAQASLGSIGIPSGAGLYVMMTILGACLLSFAITHVLYLQHVRNEVGSLMRWYDQSRRNGLLCLREPTE</sequence>
<protein>
    <submittedName>
        <fullName evidence="3">Uncharacterized protein</fullName>
    </submittedName>
</protein>
<keyword evidence="2" id="KW-0732">Signal</keyword>
<evidence type="ECO:0000313" key="4">
    <source>
        <dbReference type="Proteomes" id="UP000198992"/>
    </source>
</evidence>